<evidence type="ECO:0000313" key="1">
    <source>
        <dbReference type="EMBL" id="SVC12540.1"/>
    </source>
</evidence>
<organism evidence="1">
    <name type="scientific">marine metagenome</name>
    <dbReference type="NCBI Taxonomy" id="408172"/>
    <lineage>
        <taxon>unclassified sequences</taxon>
        <taxon>metagenomes</taxon>
        <taxon>ecological metagenomes</taxon>
    </lineage>
</organism>
<name>A0A382JK82_9ZZZZ</name>
<accession>A0A382JK82</accession>
<reference evidence="1" key="1">
    <citation type="submission" date="2018-05" db="EMBL/GenBank/DDBJ databases">
        <authorList>
            <person name="Lanie J.A."/>
            <person name="Ng W.-L."/>
            <person name="Kazmierczak K.M."/>
            <person name="Andrzejewski T.M."/>
            <person name="Davidsen T.M."/>
            <person name="Wayne K.J."/>
            <person name="Tettelin H."/>
            <person name="Glass J.I."/>
            <person name="Rusch D."/>
            <person name="Podicherti R."/>
            <person name="Tsui H.-C.T."/>
            <person name="Winkler M.E."/>
        </authorList>
    </citation>
    <scope>NUCLEOTIDE SEQUENCE</scope>
</reference>
<proteinExistence type="predicted"/>
<dbReference type="AlphaFoldDB" id="A0A382JK82"/>
<sequence>MSWVLQSFQITGVHLVQIVQEHRTDKTDIKKH</sequence>
<gene>
    <name evidence="1" type="ORF">METZ01_LOCUS265394</name>
</gene>
<dbReference type="EMBL" id="UINC01074894">
    <property type="protein sequence ID" value="SVC12540.1"/>
    <property type="molecule type" value="Genomic_DNA"/>
</dbReference>
<protein>
    <submittedName>
        <fullName evidence="1">Uncharacterized protein</fullName>
    </submittedName>
</protein>